<dbReference type="OrthoDB" id="200031at2759"/>
<evidence type="ECO:0000256" key="2">
    <source>
        <dbReference type="SAM" id="Phobius"/>
    </source>
</evidence>
<sequence>MQAKLHAYNVALLKLRSLVAWTDPTRTKVFVLFLLFAALLLATIPLRYTWAGAVVFLFTKPLRSMKKTVPELLLDDFWRGLPVDSALHTNLDMAAIYTLQE</sequence>
<feature type="domain" description="Multiple C2" evidence="3">
    <location>
        <begin position="14"/>
        <end position="84"/>
    </location>
</feature>
<accession>A0A835YWJ6</accession>
<feature type="transmembrane region" description="Helical" evidence="2">
    <location>
        <begin position="29"/>
        <end position="58"/>
    </location>
</feature>
<keyword evidence="1" id="KW-0677">Repeat</keyword>
<organism evidence="4 5">
    <name type="scientific">Tribonema minus</name>
    <dbReference type="NCBI Taxonomy" id="303371"/>
    <lineage>
        <taxon>Eukaryota</taxon>
        <taxon>Sar</taxon>
        <taxon>Stramenopiles</taxon>
        <taxon>Ochrophyta</taxon>
        <taxon>PX clade</taxon>
        <taxon>Xanthophyceae</taxon>
        <taxon>Tribonematales</taxon>
        <taxon>Tribonemataceae</taxon>
        <taxon>Tribonema</taxon>
    </lineage>
</organism>
<gene>
    <name evidence="4" type="ORF">JKP88DRAFT_220808</name>
</gene>
<evidence type="ECO:0000313" key="4">
    <source>
        <dbReference type="EMBL" id="KAG5182766.1"/>
    </source>
</evidence>
<evidence type="ECO:0000259" key="3">
    <source>
        <dbReference type="Pfam" id="PF08372"/>
    </source>
</evidence>
<proteinExistence type="predicted"/>
<keyword evidence="2" id="KW-1133">Transmembrane helix</keyword>
<reference evidence="4" key="1">
    <citation type="submission" date="2021-02" db="EMBL/GenBank/DDBJ databases">
        <title>First Annotated Genome of the Yellow-green Alga Tribonema minus.</title>
        <authorList>
            <person name="Mahan K.M."/>
        </authorList>
    </citation>
    <scope>NUCLEOTIDE SEQUENCE</scope>
    <source>
        <strain evidence="4">UTEX B ZZ1240</strain>
    </source>
</reference>
<keyword evidence="2" id="KW-0812">Transmembrane</keyword>
<dbReference type="AlphaFoldDB" id="A0A835YWJ6"/>
<dbReference type="Pfam" id="PF08372">
    <property type="entry name" value="PRT_C"/>
    <property type="match status" value="1"/>
</dbReference>
<dbReference type="EMBL" id="JAFCMP010000224">
    <property type="protein sequence ID" value="KAG5182766.1"/>
    <property type="molecule type" value="Genomic_DNA"/>
</dbReference>
<dbReference type="Proteomes" id="UP000664859">
    <property type="component" value="Unassembled WGS sequence"/>
</dbReference>
<evidence type="ECO:0000313" key="5">
    <source>
        <dbReference type="Proteomes" id="UP000664859"/>
    </source>
</evidence>
<dbReference type="InterPro" id="IPR013583">
    <property type="entry name" value="MCTP_C"/>
</dbReference>
<name>A0A835YWJ6_9STRA</name>
<protein>
    <recommendedName>
        <fullName evidence="3">Multiple C2 domain-containing protein</fullName>
    </recommendedName>
</protein>
<keyword evidence="5" id="KW-1185">Reference proteome</keyword>
<evidence type="ECO:0000256" key="1">
    <source>
        <dbReference type="ARBA" id="ARBA00022737"/>
    </source>
</evidence>
<comment type="caution">
    <text evidence="4">The sequence shown here is derived from an EMBL/GenBank/DDBJ whole genome shotgun (WGS) entry which is preliminary data.</text>
</comment>
<keyword evidence="2" id="KW-0472">Membrane</keyword>